<evidence type="ECO:0000313" key="2">
    <source>
        <dbReference type="Proteomes" id="UP001597110"/>
    </source>
</evidence>
<name>A0ABW2YBT0_9GAMM</name>
<sequence>MKFQNLSLMPMQWMQMIRGCCQISFKGVVMDTKRATLILCLVVLMTGCQTIYPVVPRWDANTIDSAATEDPYTASDKAQALVKVRGMRNLLATAADRRRNTEIAASEVAYYGTLIGVLGLSLDKQGLINSGSGALSLGTLFTGRYRLAEQASVFRKAEARVVCIEQALLATQGQSISSFSNQNMFDSAVASGAATDANKAAALLLKASAVNMEIEIPYVTSDALRKVVNDLRISLAGLMPTPMTKEQMKKVLDDALGEKEQATNTMLNFMGKSTTSQNKEFAQIVATLTYKEQVAACFIQYPQ</sequence>
<dbReference type="RefSeq" id="WP_386823233.1">
    <property type="nucleotide sequence ID" value="NZ_JBHTIF010000001.1"/>
</dbReference>
<evidence type="ECO:0000313" key="1">
    <source>
        <dbReference type="EMBL" id="MFD0725645.1"/>
    </source>
</evidence>
<evidence type="ECO:0008006" key="3">
    <source>
        <dbReference type="Google" id="ProtNLM"/>
    </source>
</evidence>
<dbReference type="Proteomes" id="UP001597110">
    <property type="component" value="Unassembled WGS sequence"/>
</dbReference>
<comment type="caution">
    <text evidence="1">The sequence shown here is derived from an EMBL/GenBank/DDBJ whole genome shotgun (WGS) entry which is preliminary data.</text>
</comment>
<proteinExistence type="predicted"/>
<keyword evidence="2" id="KW-1185">Reference proteome</keyword>
<protein>
    <recommendedName>
        <fullName evidence="3">Lipoprotein</fullName>
    </recommendedName>
</protein>
<organism evidence="1 2">
    <name type="scientific">Lysobacter brunescens</name>
    <dbReference type="NCBI Taxonomy" id="262323"/>
    <lineage>
        <taxon>Bacteria</taxon>
        <taxon>Pseudomonadati</taxon>
        <taxon>Pseudomonadota</taxon>
        <taxon>Gammaproteobacteria</taxon>
        <taxon>Lysobacterales</taxon>
        <taxon>Lysobacteraceae</taxon>
        <taxon>Lysobacter</taxon>
    </lineage>
</organism>
<reference evidence="2" key="1">
    <citation type="journal article" date="2019" name="Int. J. Syst. Evol. Microbiol.">
        <title>The Global Catalogue of Microorganisms (GCM) 10K type strain sequencing project: providing services to taxonomists for standard genome sequencing and annotation.</title>
        <authorList>
            <consortium name="The Broad Institute Genomics Platform"/>
            <consortium name="The Broad Institute Genome Sequencing Center for Infectious Disease"/>
            <person name="Wu L."/>
            <person name="Ma J."/>
        </authorList>
    </citation>
    <scope>NUCLEOTIDE SEQUENCE [LARGE SCALE GENOMIC DNA]</scope>
    <source>
        <strain evidence="2">CCUG 55585</strain>
    </source>
</reference>
<dbReference type="EMBL" id="JBHTIF010000001">
    <property type="protein sequence ID" value="MFD0725645.1"/>
    <property type="molecule type" value="Genomic_DNA"/>
</dbReference>
<gene>
    <name evidence="1" type="ORF">ACFQ0E_08535</name>
</gene>
<accession>A0ABW2YBT0</accession>